<dbReference type="AlphaFoldDB" id="A0A8H4K8F7"/>
<reference evidence="1" key="1">
    <citation type="submission" date="2020-01" db="EMBL/GenBank/DDBJ databases">
        <title>Identification and distribution of gene clusters putatively required for synthesis of sphingolipid metabolism inhibitors in phylogenetically diverse species of the filamentous fungus Fusarium.</title>
        <authorList>
            <person name="Kim H.-S."/>
            <person name="Busman M."/>
            <person name="Brown D.W."/>
            <person name="Divon H."/>
            <person name="Uhlig S."/>
            <person name="Proctor R.H."/>
        </authorList>
    </citation>
    <scope>NUCLEOTIDE SEQUENCE</scope>
    <source>
        <strain evidence="1">NRRL 53441</strain>
    </source>
</reference>
<sequence>MSADLLKLYEKAAPYRYTHLIERSNIPNMLKLSEALDTMYGKGNYETITSGSDVKVITSERACPLEKLREKGVVYQKLKVDGDSA</sequence>
<comment type="caution">
    <text evidence="1">The sequence shown here is derived from an EMBL/GenBank/DDBJ whole genome shotgun (WGS) entry which is preliminary data.</text>
</comment>
<keyword evidence="2" id="KW-1185">Reference proteome</keyword>
<name>A0A8H4K8F7_9HYPO</name>
<gene>
    <name evidence="1" type="ORF">F53441_10895</name>
</gene>
<organism evidence="1 2">
    <name type="scientific">Fusarium austroafricanum</name>
    <dbReference type="NCBI Taxonomy" id="2364996"/>
    <lineage>
        <taxon>Eukaryota</taxon>
        <taxon>Fungi</taxon>
        <taxon>Dikarya</taxon>
        <taxon>Ascomycota</taxon>
        <taxon>Pezizomycotina</taxon>
        <taxon>Sordariomycetes</taxon>
        <taxon>Hypocreomycetidae</taxon>
        <taxon>Hypocreales</taxon>
        <taxon>Nectriaceae</taxon>
        <taxon>Fusarium</taxon>
        <taxon>Fusarium concolor species complex</taxon>
    </lineage>
</organism>
<accession>A0A8H4K8F7</accession>
<evidence type="ECO:0000313" key="2">
    <source>
        <dbReference type="Proteomes" id="UP000605986"/>
    </source>
</evidence>
<dbReference type="EMBL" id="JAADJG010000529">
    <property type="protein sequence ID" value="KAF4445346.1"/>
    <property type="molecule type" value="Genomic_DNA"/>
</dbReference>
<dbReference type="Proteomes" id="UP000605986">
    <property type="component" value="Unassembled WGS sequence"/>
</dbReference>
<proteinExistence type="predicted"/>
<evidence type="ECO:0000313" key="1">
    <source>
        <dbReference type="EMBL" id="KAF4445346.1"/>
    </source>
</evidence>
<protein>
    <submittedName>
        <fullName evidence="1">Uncharacterized protein</fullName>
    </submittedName>
</protein>